<dbReference type="GO" id="GO:0016757">
    <property type="term" value="F:glycosyltransferase activity"/>
    <property type="evidence" value="ECO:0007669"/>
    <property type="project" value="TreeGrafter"/>
</dbReference>
<dbReference type="EMBL" id="SGUG01000003">
    <property type="protein sequence ID" value="MDG0861432.1"/>
    <property type="molecule type" value="Genomic_DNA"/>
</dbReference>
<keyword evidence="2" id="KW-1185">Reference proteome</keyword>
<evidence type="ECO:0000313" key="1">
    <source>
        <dbReference type="EMBL" id="MDG0861432.1"/>
    </source>
</evidence>
<evidence type="ECO:0000313" key="2">
    <source>
        <dbReference type="Proteomes" id="UP001152766"/>
    </source>
</evidence>
<dbReference type="Gene3D" id="3.40.50.2000">
    <property type="entry name" value="Glycogen Phosphorylase B"/>
    <property type="match status" value="2"/>
</dbReference>
<dbReference type="Proteomes" id="UP001152766">
    <property type="component" value="Unassembled WGS sequence"/>
</dbReference>
<dbReference type="PANTHER" id="PTHR45947:SF3">
    <property type="entry name" value="SULFOQUINOVOSYL TRANSFERASE SQD2"/>
    <property type="match status" value="1"/>
</dbReference>
<reference evidence="1" key="1">
    <citation type="submission" date="2019-02" db="EMBL/GenBank/DDBJ databases">
        <title>Draft genome of the type strain Pelomonas aquatica CCUG 52575T.</title>
        <authorList>
            <person name="Gomila M."/>
            <person name="Lalucat J."/>
        </authorList>
    </citation>
    <scope>NUCLEOTIDE SEQUENCE</scope>
    <source>
        <strain evidence="1">CCUG 52575</strain>
    </source>
</reference>
<protein>
    <submittedName>
        <fullName evidence="1">Glycosyltransferase</fullName>
    </submittedName>
</protein>
<dbReference type="SUPFAM" id="SSF53756">
    <property type="entry name" value="UDP-Glycosyltransferase/glycogen phosphorylase"/>
    <property type="match status" value="1"/>
</dbReference>
<organism evidence="1 2">
    <name type="scientific">Pelomonas aquatica</name>
    <dbReference type="NCBI Taxonomy" id="431058"/>
    <lineage>
        <taxon>Bacteria</taxon>
        <taxon>Pseudomonadati</taxon>
        <taxon>Pseudomonadota</taxon>
        <taxon>Betaproteobacteria</taxon>
        <taxon>Burkholderiales</taxon>
        <taxon>Sphaerotilaceae</taxon>
        <taxon>Roseateles</taxon>
    </lineage>
</organism>
<sequence>MRILLSAFGFGPDEGSESGGAWRWANELARTHDVVVVTDGHNLRRIGAKVAELKQPRLTVLYYRPWWITRMRVTSKTSQFVFGQWQFGLMFYARKLHREQPFDLCHHISYGAFRQASWLGFVGPPFVFGPVGGGEDAPWRLKRSFPRGEKQRELARSLVNRLATANPLWHWALSRTDLVFARTEETKARLPRAVRLRTLVAQETGAPHGLLPIARAPEEGQRIELMFAGRLLGLKGVQFALRAVALLRDRGASVRLTVIGSGPMEAALQALAQSLRLSAGELAFIPFLPQQELFACYAAAHVFVFPSLRDAGGNVVQEALSAGVPVVCLKLGGPPSFVDASCGVVVPARDARDEQELVVRLADAIQSVTASDAHWQRLHQGALARAEQMTWERQIARIQAEIHRVLRLPQGFGDLRAKDQP</sequence>
<dbReference type="Pfam" id="PF13692">
    <property type="entry name" value="Glyco_trans_1_4"/>
    <property type="match status" value="1"/>
</dbReference>
<proteinExistence type="predicted"/>
<accession>A0A9X4R2X1</accession>
<dbReference type="PANTHER" id="PTHR45947">
    <property type="entry name" value="SULFOQUINOVOSYL TRANSFERASE SQD2"/>
    <property type="match status" value="1"/>
</dbReference>
<dbReference type="AlphaFoldDB" id="A0A9X4R2X1"/>
<name>A0A9X4R2X1_9BURK</name>
<comment type="caution">
    <text evidence="1">The sequence shown here is derived from an EMBL/GenBank/DDBJ whole genome shotgun (WGS) entry which is preliminary data.</text>
</comment>
<gene>
    <name evidence="1" type="ORF">EXJ73_02950</name>
</gene>
<dbReference type="InterPro" id="IPR050194">
    <property type="entry name" value="Glycosyltransferase_grp1"/>
</dbReference>
<dbReference type="RefSeq" id="WP_268147291.1">
    <property type="nucleotide sequence ID" value="NZ_JAPPUW010000002.1"/>
</dbReference>